<protein>
    <recommendedName>
        <fullName evidence="3">Terminase large subunit gp17-like C-terminal domain-containing protein</fullName>
    </recommendedName>
</protein>
<dbReference type="EMBL" id="PFBB01000030">
    <property type="protein sequence ID" value="PIR88364.1"/>
    <property type="molecule type" value="Genomic_DNA"/>
</dbReference>
<proteinExistence type="predicted"/>
<dbReference type="Gene3D" id="3.40.50.300">
    <property type="entry name" value="P-loop containing nucleotide triphosphate hydrolases"/>
    <property type="match status" value="1"/>
</dbReference>
<dbReference type="Gene3D" id="3.30.420.240">
    <property type="match status" value="1"/>
</dbReference>
<dbReference type="AlphaFoldDB" id="A0A2H0UPQ5"/>
<reference evidence="2" key="1">
    <citation type="submission" date="2017-09" db="EMBL/GenBank/DDBJ databases">
        <title>Depth-based differentiation of microbial function through sediment-hosted aquifers and enrichment of novel symbionts in the deep terrestrial subsurface.</title>
        <authorList>
            <person name="Probst A.J."/>
            <person name="Ladd B."/>
            <person name="Jarett J.K."/>
            <person name="Geller-Mcgrath D.E."/>
            <person name="Sieber C.M.K."/>
            <person name="Emerson J.B."/>
            <person name="Anantharaman K."/>
            <person name="Thomas B.C."/>
            <person name="Malmstrom R."/>
            <person name="Stieglmeier M."/>
            <person name="Klingl A."/>
            <person name="Woyke T."/>
            <person name="Ryan C.M."/>
            <person name="Banfield J.F."/>
        </authorList>
    </citation>
    <scope>NUCLEOTIDE SEQUENCE [LARGE SCALE GENOMIC DNA]</scope>
</reference>
<feature type="non-terminal residue" evidence="1">
    <location>
        <position position="524"/>
    </location>
</feature>
<sequence length="524" mass="60078">MPTDTTKTNIKKGDELYAEWAENPRAFMEYALHIKTEDQRRIVFNLNDVQKMLHEKIQVTRKQNKPIRIIILKARQEGVSTFTEGMIFQDTALKPNVNSLIIAHEPESTEAIFEMSKLFYDMMPEAIKPMKRYDNKKQLVFDNPDEKERNSKPGLRSRMVIATAGKIKIGRGLTIHNFHGSEVAFWKNGKDLMLSVMQAIPDLPNTMVVLESTANGFGGDGEYFYNMVQDALAKKNDYELIFLPWSLMPKYSMPFFGEEETKKFAETLDAYEKDIRKNFNLTLEQLNWRRWAIKNKCGGDTDKFKQEYPITIEEAFVASANTVIPKLHIESQRKYIREPIDKLDGDVQVYEHMKSDHYYSLGGDPSEGAGRDDSAFTIIDKMTGREVAHFASNTLPPDLFAKKMVKAAQYFNNALIVPEVNGHGIAVLNELQKLEYPYIFRQRYYDQVSKQWTRRLGWKTTKVTKPLMVDEFKEALREEDIGMSSAAIVGQMLTFVHTDGAGRHGMGAETGQKDDRLISAMLAL</sequence>
<evidence type="ECO:0000313" key="1">
    <source>
        <dbReference type="EMBL" id="PIR88364.1"/>
    </source>
</evidence>
<accession>A0A2H0UPQ5</accession>
<name>A0A2H0UPQ5_9BACT</name>
<evidence type="ECO:0008006" key="3">
    <source>
        <dbReference type="Google" id="ProtNLM"/>
    </source>
</evidence>
<comment type="caution">
    <text evidence="1">The sequence shown here is derived from an EMBL/GenBank/DDBJ whole genome shotgun (WGS) entry which is preliminary data.</text>
</comment>
<gene>
    <name evidence="1" type="ORF">COU09_02730</name>
</gene>
<dbReference type="InterPro" id="IPR027417">
    <property type="entry name" value="P-loop_NTPase"/>
</dbReference>
<organism evidence="1 2">
    <name type="scientific">Candidatus Harrisonbacteria bacterium CG10_big_fil_rev_8_21_14_0_10_44_23</name>
    <dbReference type="NCBI Taxonomy" id="1974585"/>
    <lineage>
        <taxon>Bacteria</taxon>
        <taxon>Candidatus Harrisoniibacteriota</taxon>
    </lineage>
</organism>
<dbReference type="Proteomes" id="UP000229615">
    <property type="component" value="Unassembled WGS sequence"/>
</dbReference>
<evidence type="ECO:0000313" key="2">
    <source>
        <dbReference type="Proteomes" id="UP000229615"/>
    </source>
</evidence>